<keyword evidence="2" id="KW-1185">Reference proteome</keyword>
<dbReference type="AlphaFoldDB" id="A0AAV4MM71"/>
<evidence type="ECO:0000313" key="2">
    <source>
        <dbReference type="Proteomes" id="UP001054837"/>
    </source>
</evidence>
<comment type="caution">
    <text evidence="1">The sequence shown here is derived from an EMBL/GenBank/DDBJ whole genome shotgun (WGS) entry which is preliminary data.</text>
</comment>
<reference evidence="1 2" key="1">
    <citation type="submission" date="2021-06" db="EMBL/GenBank/DDBJ databases">
        <title>Caerostris darwini draft genome.</title>
        <authorList>
            <person name="Kono N."/>
            <person name="Arakawa K."/>
        </authorList>
    </citation>
    <scope>NUCLEOTIDE SEQUENCE [LARGE SCALE GENOMIC DNA]</scope>
</reference>
<name>A0AAV4MM71_9ARAC</name>
<dbReference type="EMBL" id="BPLQ01000637">
    <property type="protein sequence ID" value="GIX73627.1"/>
    <property type="molecule type" value="Genomic_DNA"/>
</dbReference>
<sequence>MEIQTISCVVCVRRFESAAQWNAPRTSPLRCCHHLPPTDTYSSVRLNTLSGIVLNDKTQEESEIIITTDLLQVQIMCGLAIRWDFCSPREGLSA</sequence>
<proteinExistence type="predicted"/>
<dbReference type="Proteomes" id="UP001054837">
    <property type="component" value="Unassembled WGS sequence"/>
</dbReference>
<evidence type="ECO:0000313" key="1">
    <source>
        <dbReference type="EMBL" id="GIX73627.1"/>
    </source>
</evidence>
<protein>
    <submittedName>
        <fullName evidence="1">Uncharacterized protein</fullName>
    </submittedName>
</protein>
<organism evidence="1 2">
    <name type="scientific">Caerostris darwini</name>
    <dbReference type="NCBI Taxonomy" id="1538125"/>
    <lineage>
        <taxon>Eukaryota</taxon>
        <taxon>Metazoa</taxon>
        <taxon>Ecdysozoa</taxon>
        <taxon>Arthropoda</taxon>
        <taxon>Chelicerata</taxon>
        <taxon>Arachnida</taxon>
        <taxon>Araneae</taxon>
        <taxon>Araneomorphae</taxon>
        <taxon>Entelegynae</taxon>
        <taxon>Araneoidea</taxon>
        <taxon>Araneidae</taxon>
        <taxon>Caerostris</taxon>
    </lineage>
</organism>
<gene>
    <name evidence="1" type="ORF">CDAR_171791</name>
</gene>
<accession>A0AAV4MM71</accession>